<accession>A0A6S6T6W0</accession>
<protein>
    <recommendedName>
        <fullName evidence="1">RNase H type-1 domain-containing protein</fullName>
    </recommendedName>
</protein>
<dbReference type="GO" id="GO:0003676">
    <property type="term" value="F:nucleic acid binding"/>
    <property type="evidence" value="ECO:0007669"/>
    <property type="project" value="InterPro"/>
</dbReference>
<name>A0A6S6T6W0_9BACT</name>
<dbReference type="AlphaFoldDB" id="A0A6S6T6W0"/>
<gene>
    <name evidence="2" type="ORF">HELGO_WM21470</name>
</gene>
<dbReference type="Gene3D" id="3.30.420.10">
    <property type="entry name" value="Ribonuclease H-like superfamily/Ribonuclease H"/>
    <property type="match status" value="1"/>
</dbReference>
<dbReference type="PROSITE" id="PS50879">
    <property type="entry name" value="RNASE_H_1"/>
    <property type="match status" value="1"/>
</dbReference>
<organism evidence="2">
    <name type="scientific">uncultured Campylobacterales bacterium</name>
    <dbReference type="NCBI Taxonomy" id="352960"/>
    <lineage>
        <taxon>Bacteria</taxon>
        <taxon>Pseudomonadati</taxon>
        <taxon>Campylobacterota</taxon>
        <taxon>Epsilonproteobacteria</taxon>
        <taxon>Campylobacterales</taxon>
        <taxon>environmental samples</taxon>
    </lineage>
</organism>
<feature type="domain" description="RNase H type-1" evidence="1">
    <location>
        <begin position="6"/>
        <end position="152"/>
    </location>
</feature>
<dbReference type="InterPro" id="IPR036397">
    <property type="entry name" value="RNaseH_sf"/>
</dbReference>
<proteinExistence type="predicted"/>
<sequence length="161" mass="18708">MKSIHNSQKILIFTDGSVDPKSKVGYGAYIITDNTDINSQNVKTKRFEDTSSTKLELQILLYVLSIIKTTKNITIYTDSQNIVGLQNRRQRFEQNEYYTKAKKLIANHSLYKEFFEFCDVKEFEVIKVIGHQKESLKSDIDKVFSLVDNASRDKLREKDNN</sequence>
<dbReference type="SUPFAM" id="SSF53098">
    <property type="entry name" value="Ribonuclease H-like"/>
    <property type="match status" value="1"/>
</dbReference>
<evidence type="ECO:0000313" key="2">
    <source>
        <dbReference type="EMBL" id="CAA6812307.1"/>
    </source>
</evidence>
<dbReference type="GO" id="GO:0004523">
    <property type="term" value="F:RNA-DNA hybrid ribonuclease activity"/>
    <property type="evidence" value="ECO:0007669"/>
    <property type="project" value="InterPro"/>
</dbReference>
<dbReference type="Pfam" id="PF00075">
    <property type="entry name" value="RNase_H"/>
    <property type="match status" value="1"/>
</dbReference>
<dbReference type="InterPro" id="IPR012337">
    <property type="entry name" value="RNaseH-like_sf"/>
</dbReference>
<evidence type="ECO:0000259" key="1">
    <source>
        <dbReference type="PROSITE" id="PS50879"/>
    </source>
</evidence>
<dbReference type="EMBL" id="CACVAW010000048">
    <property type="protein sequence ID" value="CAA6812307.1"/>
    <property type="molecule type" value="Genomic_DNA"/>
</dbReference>
<dbReference type="InterPro" id="IPR002156">
    <property type="entry name" value="RNaseH_domain"/>
</dbReference>
<reference evidence="2" key="1">
    <citation type="submission" date="2020-01" db="EMBL/GenBank/DDBJ databases">
        <authorList>
            <person name="Meier V. D."/>
            <person name="Meier V D."/>
        </authorList>
    </citation>
    <scope>NUCLEOTIDE SEQUENCE</scope>
    <source>
        <strain evidence="2">HLG_WM_MAG_12</strain>
    </source>
</reference>